<keyword evidence="8" id="KW-1185">Reference proteome</keyword>
<dbReference type="InterPro" id="IPR032697">
    <property type="entry name" value="SQ_cyclase_N"/>
</dbReference>
<evidence type="ECO:0000259" key="5">
    <source>
        <dbReference type="Pfam" id="PF13243"/>
    </source>
</evidence>
<dbReference type="EC" id="5.4.99.17" evidence="7"/>
<protein>
    <submittedName>
        <fullName evidence="7">Squalene--hopene cyclase</fullName>
        <ecNumber evidence="7">5.4.99.17</ecNumber>
    </submittedName>
</protein>
<name>A0A9X3TTV9_9BACL</name>
<dbReference type="SUPFAM" id="SSF48239">
    <property type="entry name" value="Terpenoid cyclases/Protein prenyltransferases"/>
    <property type="match status" value="2"/>
</dbReference>
<comment type="pathway">
    <text evidence="1">Secondary metabolite biosynthesis; hopanoid biosynthesis.</text>
</comment>
<proteinExistence type="inferred from homology"/>
<dbReference type="NCBIfam" id="TIGR01787">
    <property type="entry name" value="squalene_cyclas"/>
    <property type="match status" value="1"/>
</dbReference>
<dbReference type="NCBIfam" id="TIGR01507">
    <property type="entry name" value="hopene_cyclase"/>
    <property type="match status" value="1"/>
</dbReference>
<comment type="similarity">
    <text evidence="2">Belongs to the terpene cyclase/mutase family.</text>
</comment>
<dbReference type="GO" id="GO:0051007">
    <property type="term" value="F:squalene-hopene cyclase activity"/>
    <property type="evidence" value="ECO:0007669"/>
    <property type="project" value="UniProtKB-EC"/>
</dbReference>
<sequence length="622" mass="68932">MPLRVNSELERLTAVLQREQQADGSWRYCFESGPLTDAYAIILLRTLNIPNEPLISGLAKRIASRQAPDGTWKLYPDERDGNLSTTIESYFALLAAGDAAPSDERLQAARRFIRAKGGLAQANLGTRVMLALTGQHPWPPFPIPAEFMLVPPFFPLHLFDLVGFARVHLVPIMVAAARTFAVRSRQMPDLSDLFRGLPSAGPQQPDLIWFHELIDSGLRSLPSFLRPARELGLREAERFLLDRLEPDGTLYSFFTATFLMIFALLALGYRPDHPVIIRAVRGIERLVCPVGDVLHMQNSTSTIWDTALLSHALQTAGMPVSHPVIQQATRYLLSRQHNRYGDWARRSPGVPPGGWGFSDINTINPDVDDTTAALRALHRAGRGDPAIRQAWDRGLRWLLSMQNSDGGWPAFERNTANPLVKLIPAGGAEAAFTDPSTADLTGRTLEFLGNHAGMTLQHPAVRRGVDWLLRHQETNGSWHGRWGISYLYGTWAALSGLIAAGVSPDHPAIQKGVSWLRSVQNRDGGWGESCQSDMLKRYVPLGTSTPSQTAWAVDALTAVSRKPGPELEAGVRFLLAAGKRRDWTSSYPTGAALPGGFYIHYHSYRFIWPLLALAQYRNKFQP</sequence>
<accession>A0A9X3TTV9</accession>
<evidence type="ECO:0000256" key="4">
    <source>
        <dbReference type="ARBA" id="ARBA00023235"/>
    </source>
</evidence>
<organism evidence="7 8">
    <name type="scientific">Brevibacillus thermoruber</name>
    <dbReference type="NCBI Taxonomy" id="33942"/>
    <lineage>
        <taxon>Bacteria</taxon>
        <taxon>Bacillati</taxon>
        <taxon>Bacillota</taxon>
        <taxon>Bacilli</taxon>
        <taxon>Bacillales</taxon>
        <taxon>Paenibacillaceae</taxon>
        <taxon>Brevibacillus</taxon>
    </lineage>
</organism>
<keyword evidence="3" id="KW-0677">Repeat</keyword>
<evidence type="ECO:0000256" key="1">
    <source>
        <dbReference type="ARBA" id="ARBA00004999"/>
    </source>
</evidence>
<dbReference type="PANTHER" id="PTHR11764:SF20">
    <property type="entry name" value="LANOSTEROL SYNTHASE"/>
    <property type="match status" value="1"/>
</dbReference>
<dbReference type="InterPro" id="IPR008930">
    <property type="entry name" value="Terpenoid_cyclase/PrenylTrfase"/>
</dbReference>
<dbReference type="InterPro" id="IPR006400">
    <property type="entry name" value="Hopene-cyclase"/>
</dbReference>
<gene>
    <name evidence="7" type="primary">shc</name>
    <name evidence="7" type="ORF">O3V59_19440</name>
</gene>
<dbReference type="Pfam" id="PF13249">
    <property type="entry name" value="SQHop_cyclase_N"/>
    <property type="match status" value="1"/>
</dbReference>
<dbReference type="PANTHER" id="PTHR11764">
    <property type="entry name" value="TERPENE CYCLASE/MUTASE FAMILY MEMBER"/>
    <property type="match status" value="1"/>
</dbReference>
<evidence type="ECO:0000256" key="3">
    <source>
        <dbReference type="ARBA" id="ARBA00022737"/>
    </source>
</evidence>
<keyword evidence="4 7" id="KW-0413">Isomerase</keyword>
<comment type="caution">
    <text evidence="7">The sequence shown here is derived from an EMBL/GenBank/DDBJ whole genome shotgun (WGS) entry which is preliminary data.</text>
</comment>
<dbReference type="AlphaFoldDB" id="A0A9X3TTV9"/>
<feature type="domain" description="Squalene cyclase N-terminal" evidence="6">
    <location>
        <begin position="10"/>
        <end position="288"/>
    </location>
</feature>
<dbReference type="InterPro" id="IPR032696">
    <property type="entry name" value="SQ_cyclase_C"/>
</dbReference>
<dbReference type="GO" id="GO:0016104">
    <property type="term" value="P:triterpenoid biosynthetic process"/>
    <property type="evidence" value="ECO:0007669"/>
    <property type="project" value="InterPro"/>
</dbReference>
<dbReference type="Pfam" id="PF13243">
    <property type="entry name" value="SQHop_cyclase_C"/>
    <property type="match status" value="1"/>
</dbReference>
<dbReference type="Proteomes" id="UP001151071">
    <property type="component" value="Unassembled WGS sequence"/>
</dbReference>
<dbReference type="EMBL" id="JAPYYP010000033">
    <property type="protein sequence ID" value="MDA5110516.1"/>
    <property type="molecule type" value="Genomic_DNA"/>
</dbReference>
<dbReference type="SFLD" id="SFLDG01016">
    <property type="entry name" value="Prenyltransferase_Like_2"/>
    <property type="match status" value="1"/>
</dbReference>
<evidence type="ECO:0000313" key="8">
    <source>
        <dbReference type="Proteomes" id="UP001151071"/>
    </source>
</evidence>
<evidence type="ECO:0000259" key="6">
    <source>
        <dbReference type="Pfam" id="PF13249"/>
    </source>
</evidence>
<evidence type="ECO:0000256" key="2">
    <source>
        <dbReference type="ARBA" id="ARBA00009755"/>
    </source>
</evidence>
<feature type="domain" description="Squalene cyclase C-terminal" evidence="5">
    <location>
        <begin position="301"/>
        <end position="618"/>
    </location>
</feature>
<dbReference type="RefSeq" id="WP_271140804.1">
    <property type="nucleotide sequence ID" value="NZ_JAPYYP010000033.1"/>
</dbReference>
<dbReference type="Gene3D" id="1.50.10.20">
    <property type="match status" value="2"/>
</dbReference>
<dbReference type="InterPro" id="IPR018333">
    <property type="entry name" value="Squalene_cyclase"/>
</dbReference>
<reference evidence="7" key="1">
    <citation type="submission" date="2022-12" db="EMBL/GenBank/DDBJ databases">
        <title>Draft genome sequence of the thermophilic strain Brevibacillus thermoruber HT42, isolated from Los Humeros, Puebla, Mexico, with biotechnological potential.</title>
        <authorList>
            <person name="Lara Sanchez J."/>
            <person name="Solis Palacios R."/>
            <person name="Bustos Baena A.S."/>
            <person name="Ruz Baez A.E."/>
            <person name="Espinosa Luna G."/>
            <person name="Oliart Ros R.M."/>
        </authorList>
    </citation>
    <scope>NUCLEOTIDE SEQUENCE</scope>
    <source>
        <strain evidence="7">HT42</strain>
    </source>
</reference>
<evidence type="ECO:0000313" key="7">
    <source>
        <dbReference type="EMBL" id="MDA5110516.1"/>
    </source>
</evidence>
<dbReference type="GO" id="GO:0005811">
    <property type="term" value="C:lipid droplet"/>
    <property type="evidence" value="ECO:0007669"/>
    <property type="project" value="InterPro"/>
</dbReference>